<protein>
    <submittedName>
        <fullName evidence="3">Spore maturation protein B</fullName>
    </submittedName>
</protein>
<feature type="transmembrane region" description="Helical" evidence="1">
    <location>
        <begin position="155"/>
        <end position="177"/>
    </location>
</feature>
<organism evidence="3 4">
    <name type="scientific">Clostridium tepidiprofundi DSM 19306</name>
    <dbReference type="NCBI Taxonomy" id="1121338"/>
    <lineage>
        <taxon>Bacteria</taxon>
        <taxon>Bacillati</taxon>
        <taxon>Bacillota</taxon>
        <taxon>Clostridia</taxon>
        <taxon>Eubacteriales</taxon>
        <taxon>Clostridiaceae</taxon>
        <taxon>Clostridium</taxon>
    </lineage>
</organism>
<keyword evidence="1" id="KW-0812">Transmembrane</keyword>
<dbReference type="PATRIC" id="fig|1121338.3.peg.625"/>
<dbReference type="AlphaFoldDB" id="A0A151B6R6"/>
<dbReference type="EMBL" id="LTBA01000003">
    <property type="protein sequence ID" value="KYH35442.1"/>
    <property type="molecule type" value="Genomic_DNA"/>
</dbReference>
<evidence type="ECO:0000256" key="1">
    <source>
        <dbReference type="SAM" id="Phobius"/>
    </source>
</evidence>
<dbReference type="GO" id="GO:0005886">
    <property type="term" value="C:plasma membrane"/>
    <property type="evidence" value="ECO:0007669"/>
    <property type="project" value="TreeGrafter"/>
</dbReference>
<feature type="transmembrane region" description="Helical" evidence="1">
    <location>
        <begin position="6"/>
        <end position="26"/>
    </location>
</feature>
<dbReference type="InterPro" id="IPR052549">
    <property type="entry name" value="SpmB"/>
</dbReference>
<sequence length="178" mass="19557">MIKLVHEYLIIAIIPLIVVAIITYGIFKGVKVYECFIEGAKEGLKICLKIFPYLLAMLLAVSVLRESKILDGFINIMKPISQIIGLPSEILPLVLIKPLSGSGALGVFTDILNKYGADTYIGLVASIIMGSTETIFYTLTVYYGAVNIKKIRHTLWAAIFADITAIIMAVTLARVMFN</sequence>
<evidence type="ECO:0000313" key="4">
    <source>
        <dbReference type="Proteomes" id="UP000075531"/>
    </source>
</evidence>
<evidence type="ECO:0000259" key="2">
    <source>
        <dbReference type="Pfam" id="PF07670"/>
    </source>
</evidence>
<feature type="domain" description="Nucleoside transporter/FeoB GTPase Gate" evidence="2">
    <location>
        <begin position="48"/>
        <end position="148"/>
    </location>
</feature>
<proteinExistence type="predicted"/>
<gene>
    <name evidence="3" type="primary">spmB</name>
    <name evidence="3" type="ORF">CLTEP_06180</name>
</gene>
<comment type="caution">
    <text evidence="3">The sequence shown here is derived from an EMBL/GenBank/DDBJ whole genome shotgun (WGS) entry which is preliminary data.</text>
</comment>
<dbReference type="Pfam" id="PF07670">
    <property type="entry name" value="Gate"/>
    <property type="match status" value="1"/>
</dbReference>
<dbReference type="InterPro" id="IPR011642">
    <property type="entry name" value="Gate_dom"/>
</dbReference>
<dbReference type="PANTHER" id="PTHR35793:SF2">
    <property type="entry name" value="INNER MEMBRANE PROTEIN YJIG"/>
    <property type="match status" value="1"/>
</dbReference>
<keyword evidence="1" id="KW-0472">Membrane</keyword>
<dbReference type="PANTHER" id="PTHR35793">
    <property type="entry name" value="INNER MEMBRANE PROTEIN YJIG"/>
    <property type="match status" value="1"/>
</dbReference>
<accession>A0A151B6R6</accession>
<dbReference type="OrthoDB" id="9805623at2"/>
<keyword evidence="1" id="KW-1133">Transmembrane helix</keyword>
<feature type="transmembrane region" description="Helical" evidence="1">
    <location>
        <begin position="46"/>
        <end position="64"/>
    </location>
</feature>
<dbReference type="STRING" id="1121338.CLTEP_06180"/>
<keyword evidence="4" id="KW-1185">Reference proteome</keyword>
<evidence type="ECO:0000313" key="3">
    <source>
        <dbReference type="EMBL" id="KYH35442.1"/>
    </source>
</evidence>
<name>A0A151B6R6_9CLOT</name>
<reference evidence="3 4" key="1">
    <citation type="submission" date="2016-02" db="EMBL/GenBank/DDBJ databases">
        <title>Genome sequence of Clostridium tepidiprofundi DSM 19306.</title>
        <authorList>
            <person name="Poehlein A."/>
            <person name="Daniel R."/>
        </authorList>
    </citation>
    <scope>NUCLEOTIDE SEQUENCE [LARGE SCALE GENOMIC DNA]</scope>
    <source>
        <strain evidence="3 4">DSM 19306</strain>
    </source>
</reference>
<dbReference type="RefSeq" id="WP_066822405.1">
    <property type="nucleotide sequence ID" value="NZ_LTBA01000003.1"/>
</dbReference>
<dbReference type="Proteomes" id="UP000075531">
    <property type="component" value="Unassembled WGS sequence"/>
</dbReference>
<feature type="transmembrane region" description="Helical" evidence="1">
    <location>
        <begin position="120"/>
        <end position="143"/>
    </location>
</feature>